<dbReference type="AlphaFoldDB" id="A0A6M4IWK9"/>
<dbReference type="EC" id="3.1.1.29" evidence="4"/>
<dbReference type="Proteomes" id="UP000500938">
    <property type="component" value="Chromosome"/>
</dbReference>
<dbReference type="SUPFAM" id="SSF75620">
    <property type="entry name" value="Release factor"/>
    <property type="match status" value="1"/>
</dbReference>
<dbReference type="GO" id="GO:0003747">
    <property type="term" value="F:translation release factor activity"/>
    <property type="evidence" value="ECO:0007669"/>
    <property type="project" value="InterPro"/>
</dbReference>
<comment type="similarity">
    <text evidence="1">Belongs to the prokaryotic/mitochondrial release factor family.</text>
</comment>
<evidence type="ECO:0000256" key="2">
    <source>
        <dbReference type="SAM" id="MobiDB-lite"/>
    </source>
</evidence>
<evidence type="ECO:0000259" key="3">
    <source>
        <dbReference type="Pfam" id="PF00472"/>
    </source>
</evidence>
<gene>
    <name evidence="4" type="primary">arfB</name>
    <name evidence="4" type="ORF">HKW67_01770</name>
</gene>
<evidence type="ECO:0000256" key="1">
    <source>
        <dbReference type="ARBA" id="ARBA00010835"/>
    </source>
</evidence>
<dbReference type="PANTHER" id="PTHR47814">
    <property type="entry name" value="PEPTIDYL-TRNA HYDROLASE ARFB"/>
    <property type="match status" value="1"/>
</dbReference>
<dbReference type="GO" id="GO:0072344">
    <property type="term" value="P:rescue of stalled ribosome"/>
    <property type="evidence" value="ECO:0007669"/>
    <property type="project" value="TreeGrafter"/>
</dbReference>
<dbReference type="Pfam" id="PF00472">
    <property type="entry name" value="RF-1"/>
    <property type="match status" value="1"/>
</dbReference>
<keyword evidence="4" id="KW-0378">Hydrolase</keyword>
<dbReference type="Gene3D" id="3.30.160.20">
    <property type="match status" value="1"/>
</dbReference>
<accession>A0A6M4IWK9</accession>
<keyword evidence="5" id="KW-1185">Reference proteome</keyword>
<dbReference type="InterPro" id="IPR000352">
    <property type="entry name" value="Pep_chain_release_fac_I"/>
</dbReference>
<dbReference type="InterPro" id="IPR045853">
    <property type="entry name" value="Pep_chain_release_fac_I_sf"/>
</dbReference>
<feature type="domain" description="Prokaryotic-type class I peptide chain release factors" evidence="3">
    <location>
        <begin position="15"/>
        <end position="139"/>
    </location>
</feature>
<sequence length="145" mass="16343">MTAPSQDDVDVVPGVRIPAYELDITAISGSGPGGQHVNRSATRIALQWNVRHTRALGDEQRTLVMARLASRLDSDGALRIVAGEYRSQQQNRRAAIERLVQLVSRALVIQKPRKATRPTRGSVERRLTEKRQRGETKRRRRPDED</sequence>
<reference evidence="4 5" key="1">
    <citation type="submission" date="2020-05" db="EMBL/GenBank/DDBJ databases">
        <title>Complete genome sequence of Gemmatimonas greenlandica TET16.</title>
        <authorList>
            <person name="Zeng Y."/>
        </authorList>
    </citation>
    <scope>NUCLEOTIDE SEQUENCE [LARGE SCALE GENOMIC DNA]</scope>
    <source>
        <strain evidence="4 5">TET16</strain>
    </source>
</reference>
<dbReference type="PANTHER" id="PTHR47814:SF1">
    <property type="entry name" value="PEPTIDYL-TRNA HYDROLASE ARFB"/>
    <property type="match status" value="1"/>
</dbReference>
<evidence type="ECO:0000313" key="4">
    <source>
        <dbReference type="EMBL" id="QJR38069.1"/>
    </source>
</evidence>
<feature type="region of interest" description="Disordered" evidence="2">
    <location>
        <begin position="111"/>
        <end position="145"/>
    </location>
</feature>
<feature type="compositionally biased region" description="Basic and acidic residues" evidence="2">
    <location>
        <begin position="122"/>
        <end position="145"/>
    </location>
</feature>
<dbReference type="GO" id="GO:0043022">
    <property type="term" value="F:ribosome binding"/>
    <property type="evidence" value="ECO:0007669"/>
    <property type="project" value="TreeGrafter"/>
</dbReference>
<dbReference type="GO" id="GO:0004045">
    <property type="term" value="F:peptidyl-tRNA hydrolase activity"/>
    <property type="evidence" value="ECO:0007669"/>
    <property type="project" value="UniProtKB-EC"/>
</dbReference>
<protein>
    <submittedName>
        <fullName evidence="4">Aminoacyl-tRNA hydrolase</fullName>
        <ecNumber evidence="4">3.1.1.29</ecNumber>
    </submittedName>
</protein>
<dbReference type="NCBIfam" id="NF006718">
    <property type="entry name" value="PRK09256.1"/>
    <property type="match status" value="1"/>
</dbReference>
<name>A0A6M4IWK9_9BACT</name>
<proteinExistence type="inferred from homology"/>
<evidence type="ECO:0000313" key="5">
    <source>
        <dbReference type="Proteomes" id="UP000500938"/>
    </source>
</evidence>
<dbReference type="EMBL" id="CP053085">
    <property type="protein sequence ID" value="QJR38069.1"/>
    <property type="molecule type" value="Genomic_DNA"/>
</dbReference>
<organism evidence="4 5">
    <name type="scientific">Gemmatimonas groenlandica</name>
    <dbReference type="NCBI Taxonomy" id="2732249"/>
    <lineage>
        <taxon>Bacteria</taxon>
        <taxon>Pseudomonadati</taxon>
        <taxon>Gemmatimonadota</taxon>
        <taxon>Gemmatimonadia</taxon>
        <taxon>Gemmatimonadales</taxon>
        <taxon>Gemmatimonadaceae</taxon>
        <taxon>Gemmatimonas</taxon>
    </lineage>
</organism>
<dbReference type="KEGG" id="ggr:HKW67_01770"/>